<keyword evidence="14" id="KW-1185">Reference proteome</keyword>
<dbReference type="GeneID" id="17085326"/>
<feature type="transmembrane region" description="Helical" evidence="10">
    <location>
        <begin position="539"/>
        <end position="558"/>
    </location>
</feature>
<evidence type="ECO:0000256" key="10">
    <source>
        <dbReference type="SAM" id="Phobius"/>
    </source>
</evidence>
<dbReference type="OMA" id="IFHGQLY"/>
<dbReference type="AlphaFoldDB" id="M2XRS0"/>
<feature type="transmembrane region" description="Helical" evidence="10">
    <location>
        <begin position="248"/>
        <end position="268"/>
    </location>
</feature>
<evidence type="ECO:0000256" key="5">
    <source>
        <dbReference type="ARBA" id="ARBA00022958"/>
    </source>
</evidence>
<keyword evidence="7" id="KW-0406">Ion transport</keyword>
<dbReference type="Proteomes" id="UP000030680">
    <property type="component" value="Unassembled WGS sequence"/>
</dbReference>
<accession>M2XRS0</accession>
<keyword evidence="5" id="KW-0630">Potassium</keyword>
<feature type="transmembrane region" description="Helical" evidence="10">
    <location>
        <begin position="480"/>
        <end position="502"/>
    </location>
</feature>
<keyword evidence="6 10" id="KW-1133">Transmembrane helix</keyword>
<feature type="domain" description="K+ potassium transporter integral membrane" evidence="11">
    <location>
        <begin position="119"/>
        <end position="575"/>
    </location>
</feature>
<reference evidence="14" key="1">
    <citation type="journal article" date="2013" name="Science">
        <title>Gene transfer from bacteria and archaea facilitated evolution of an extremophilic eukaryote.</title>
        <authorList>
            <person name="Schonknecht G."/>
            <person name="Chen W.H."/>
            <person name="Ternes C.M."/>
            <person name="Barbier G.G."/>
            <person name="Shrestha R.P."/>
            <person name="Stanke M."/>
            <person name="Brautigam A."/>
            <person name="Baker B.J."/>
            <person name="Banfield J.F."/>
            <person name="Garavito R.M."/>
            <person name="Carr K."/>
            <person name="Wilkerson C."/>
            <person name="Rensing S.A."/>
            <person name="Gagneul D."/>
            <person name="Dickenson N.E."/>
            <person name="Oesterhelt C."/>
            <person name="Lercher M.J."/>
            <person name="Weber A.P."/>
        </authorList>
    </citation>
    <scope>NUCLEOTIDE SEQUENCE [LARGE SCALE GENOMIC DNA]</scope>
    <source>
        <strain evidence="14">074W</strain>
    </source>
</reference>
<feature type="transmembrane region" description="Helical" evidence="10">
    <location>
        <begin position="400"/>
        <end position="427"/>
    </location>
</feature>
<evidence type="ECO:0000313" key="13">
    <source>
        <dbReference type="EMBL" id="EME26348.1"/>
    </source>
</evidence>
<feature type="transmembrane region" description="Helical" evidence="10">
    <location>
        <begin position="509"/>
        <end position="527"/>
    </location>
</feature>
<feature type="coiled-coil region" evidence="9">
    <location>
        <begin position="45"/>
        <end position="72"/>
    </location>
</feature>
<dbReference type="OrthoDB" id="504708at2759"/>
<evidence type="ECO:0000256" key="4">
    <source>
        <dbReference type="ARBA" id="ARBA00022692"/>
    </source>
</evidence>
<gene>
    <name evidence="13" type="ORF">Gasu_60220</name>
</gene>
<dbReference type="InterPro" id="IPR053952">
    <property type="entry name" value="K_trans_C"/>
</dbReference>
<evidence type="ECO:0000256" key="2">
    <source>
        <dbReference type="ARBA" id="ARBA00022448"/>
    </source>
</evidence>
<feature type="transmembrane region" description="Helical" evidence="10">
    <location>
        <begin position="155"/>
        <end position="176"/>
    </location>
</feature>
<evidence type="ECO:0000256" key="3">
    <source>
        <dbReference type="ARBA" id="ARBA00022538"/>
    </source>
</evidence>
<feature type="transmembrane region" description="Helical" evidence="10">
    <location>
        <begin position="448"/>
        <end position="468"/>
    </location>
</feature>
<keyword evidence="4 10" id="KW-0812">Transmembrane</keyword>
<dbReference type="Pfam" id="PF22776">
    <property type="entry name" value="K_trans_C"/>
    <property type="match status" value="1"/>
</dbReference>
<feature type="transmembrane region" description="Helical" evidence="10">
    <location>
        <begin position="274"/>
        <end position="293"/>
    </location>
</feature>
<dbReference type="EMBL" id="KB454552">
    <property type="protein sequence ID" value="EME26348.1"/>
    <property type="molecule type" value="Genomic_DNA"/>
</dbReference>
<keyword evidence="9" id="KW-0175">Coiled coil</keyword>
<dbReference type="GO" id="GO:0015079">
    <property type="term" value="F:potassium ion transmembrane transporter activity"/>
    <property type="evidence" value="ECO:0007669"/>
    <property type="project" value="InterPro"/>
</dbReference>
<dbReference type="InterPro" id="IPR053951">
    <property type="entry name" value="K_trans_N"/>
</dbReference>
<comment type="subcellular location">
    <subcellularLocation>
        <location evidence="1">Membrane</location>
        <topology evidence="1">Multi-pass membrane protein</topology>
    </subcellularLocation>
</comment>
<protein>
    <submittedName>
        <fullName evidence="13">KUP system potassium uptake protein</fullName>
    </submittedName>
</protein>
<sequence length="744" mass="82407">MAHSVASSSTFHHSTQRTTNTMQCTAYQQHYVQQELDSEESNSALENQDATLKSLTTRLEYLRNEAMKNKNEKYCPPGTLVSFSPIANGLAEEELLVKPVEDLFTYTDNPNLWTIVKRTLQNLGLSYGDLCTSTLYTISTLVYAANGKIPSELEIMASGSIIFWLLILVPTIKYTIFVPMADHNGEGGAFAIIGLLKQKNVKPKVFQVAKIVAMIGAGALLADGTLTPAISVVSAIQGLQVGIPSLSTSSVVGISVAILFIVFVGQPLGSSRIGWAYGPILFVFCICQSVAGIRNIIYYPKIFQCINPWYAFRGIGYVWNDNSVGFVKLSAALLSLTGSEAMYADMGHFGRTPMRIGWLGIVFPSVLLSYFGQLAMIAAQPELAIRAGDKIFFYQVSTQLLWPLIVISTLAAIVASQAIVSGAFSIMGQAVAMDLFPRLRVKRTNTQIYGQVFLPEINIILAIITLSLEVGFRTSSALTSAFGVAVSTSFVTTSFLYTLVIAYGWKKPWYIWIGYPLVLGTVDILLWSSSLTKVPTGGYVPVVICLITVFLMSVWQWGSKQQEKYMTNHCLRWSEYQQYMASPTEHLTCRVQGTGIFLTSSVYGIPYPLKAILNKLHVLPRVLIFVTIRSAPVPFVDEDVRFHLIRYSQSLYRLVVNIGYAEKVLHMQEVLRTAEVQLTPDVQLLHDPLSFFKGRTELKPRKDAHLIHRWMVRLCNILKHVSANIDEVLGLPVDTLEIGTVAVI</sequence>
<dbReference type="InterPro" id="IPR003855">
    <property type="entry name" value="K+_transporter"/>
</dbReference>
<dbReference type="PANTHER" id="PTHR30540">
    <property type="entry name" value="OSMOTIC STRESS POTASSIUM TRANSPORTER"/>
    <property type="match status" value="1"/>
</dbReference>
<evidence type="ECO:0000256" key="1">
    <source>
        <dbReference type="ARBA" id="ARBA00004141"/>
    </source>
</evidence>
<evidence type="ECO:0000259" key="12">
    <source>
        <dbReference type="Pfam" id="PF22776"/>
    </source>
</evidence>
<keyword evidence="8 10" id="KW-0472">Membrane</keyword>
<dbReference type="KEGG" id="gsl:Gasu_60220"/>
<feature type="transmembrane region" description="Helical" evidence="10">
    <location>
        <begin position="356"/>
        <end position="380"/>
    </location>
</feature>
<dbReference type="Pfam" id="PF02705">
    <property type="entry name" value="K_trans"/>
    <property type="match status" value="1"/>
</dbReference>
<evidence type="ECO:0000256" key="8">
    <source>
        <dbReference type="ARBA" id="ARBA00023136"/>
    </source>
</evidence>
<evidence type="ECO:0000256" key="7">
    <source>
        <dbReference type="ARBA" id="ARBA00023065"/>
    </source>
</evidence>
<evidence type="ECO:0000256" key="9">
    <source>
        <dbReference type="SAM" id="Coils"/>
    </source>
</evidence>
<keyword evidence="3" id="KW-0633">Potassium transport</keyword>
<feature type="domain" description="K+ potassium transporter C-terminal" evidence="12">
    <location>
        <begin position="593"/>
        <end position="743"/>
    </location>
</feature>
<keyword evidence="2" id="KW-0813">Transport</keyword>
<proteinExistence type="predicted"/>
<dbReference type="eggNOG" id="ENOG502QPSA">
    <property type="taxonomic scope" value="Eukaryota"/>
</dbReference>
<dbReference type="PANTHER" id="PTHR30540:SF83">
    <property type="entry name" value="K+ POTASSIUM TRANSPORTER"/>
    <property type="match status" value="1"/>
</dbReference>
<dbReference type="STRING" id="130081.M2XRS0"/>
<evidence type="ECO:0000259" key="11">
    <source>
        <dbReference type="Pfam" id="PF02705"/>
    </source>
</evidence>
<dbReference type="GO" id="GO:0016020">
    <property type="term" value="C:membrane"/>
    <property type="evidence" value="ECO:0007669"/>
    <property type="project" value="UniProtKB-SubCell"/>
</dbReference>
<evidence type="ECO:0000256" key="6">
    <source>
        <dbReference type="ARBA" id="ARBA00022989"/>
    </source>
</evidence>
<dbReference type="Gramene" id="EME26348">
    <property type="protein sequence ID" value="EME26348"/>
    <property type="gene ID" value="Gasu_60220"/>
</dbReference>
<dbReference type="RefSeq" id="XP_005702868.1">
    <property type="nucleotide sequence ID" value="XM_005702811.1"/>
</dbReference>
<name>M2XRS0_GALSU</name>
<organism evidence="13 14">
    <name type="scientific">Galdieria sulphuraria</name>
    <name type="common">Red alga</name>
    <dbReference type="NCBI Taxonomy" id="130081"/>
    <lineage>
        <taxon>Eukaryota</taxon>
        <taxon>Rhodophyta</taxon>
        <taxon>Bangiophyceae</taxon>
        <taxon>Galdieriales</taxon>
        <taxon>Galdieriaceae</taxon>
        <taxon>Galdieria</taxon>
    </lineage>
</organism>
<evidence type="ECO:0000313" key="14">
    <source>
        <dbReference type="Proteomes" id="UP000030680"/>
    </source>
</evidence>